<dbReference type="Pfam" id="PF12710">
    <property type="entry name" value="HAD"/>
    <property type="match status" value="1"/>
</dbReference>
<sequence>MTNINSALSQTLQHRLKQHSTTTMQAWQDGLKQVLVKAKIKDAEQMVSDVASLYALPIYALIVVIRTEMLSHVSNINAQALLADWAYAQANTPAGWQITNIDDNDRSEADTLKQVVASLTEYDDVLTPVSVNRLVLCPSDVQMLKPNDSKSRAIAHVIDEQVTHHLQDKLGHLGLTEEQARGAFDCHILPVADMLHTHRLACFDMDSTLIEQEVIVELAKVMGVGDKVNDITDSAMRGELDFDESFAQRLALLQGLPDHHLADIADSLTLSKGAKTTLALLSAMGYYTALISGGFEYFAKQVAKQLGIHVVHANALSMQDGQITGRVQMPIINGATKAVLVRQITDELGISKQAVVCVGDGANDLPMMDMANLGLAYRAKPIVQARADAAINCTGLEGVLYALGYASLTS</sequence>
<dbReference type="SFLD" id="SFLDG01137">
    <property type="entry name" value="C1.6.1:_Phosphoserine_Phosphat"/>
    <property type="match status" value="1"/>
</dbReference>
<dbReference type="PANTHER" id="PTHR43344:SF2">
    <property type="entry name" value="PHOSPHOSERINE PHOSPHATASE"/>
    <property type="match status" value="1"/>
</dbReference>
<evidence type="ECO:0000256" key="13">
    <source>
        <dbReference type="ARBA" id="ARBA00048523"/>
    </source>
</evidence>
<dbReference type="NCBIfam" id="TIGR01488">
    <property type="entry name" value="HAD-SF-IB"/>
    <property type="match status" value="1"/>
</dbReference>
<evidence type="ECO:0000256" key="9">
    <source>
        <dbReference type="ARBA" id="ARBA00022842"/>
    </source>
</evidence>
<comment type="cofactor">
    <cofactor evidence="1">
        <name>Mg(2+)</name>
        <dbReference type="ChEBI" id="CHEBI:18420"/>
    </cofactor>
</comment>
<dbReference type="EC" id="3.1.3.3" evidence="4"/>
<dbReference type="SFLD" id="SFLDG01136">
    <property type="entry name" value="C1.6:_Phosphoserine_Phosphatas"/>
    <property type="match status" value="1"/>
</dbReference>
<evidence type="ECO:0000313" key="16">
    <source>
        <dbReference type="Proteomes" id="UP000191094"/>
    </source>
</evidence>
<dbReference type="GO" id="GO:0036424">
    <property type="term" value="F:L-phosphoserine phosphatase activity"/>
    <property type="evidence" value="ECO:0007669"/>
    <property type="project" value="InterPro"/>
</dbReference>
<evidence type="ECO:0000256" key="4">
    <source>
        <dbReference type="ARBA" id="ARBA00012640"/>
    </source>
</evidence>
<dbReference type="Proteomes" id="UP000191094">
    <property type="component" value="Unassembled WGS sequence"/>
</dbReference>
<evidence type="ECO:0000256" key="2">
    <source>
        <dbReference type="ARBA" id="ARBA00005135"/>
    </source>
</evidence>
<dbReference type="SFLD" id="SFLDS00003">
    <property type="entry name" value="Haloacid_Dehalogenase"/>
    <property type="match status" value="1"/>
</dbReference>
<evidence type="ECO:0000256" key="6">
    <source>
        <dbReference type="ARBA" id="ARBA00022605"/>
    </source>
</evidence>
<evidence type="ECO:0000256" key="14">
    <source>
        <dbReference type="PIRSR" id="PIRSR604469-1"/>
    </source>
</evidence>
<comment type="catalytic activity">
    <reaction evidence="13">
        <text>O-phospho-D-serine + H2O = D-serine + phosphate</text>
        <dbReference type="Rhea" id="RHEA:24873"/>
        <dbReference type="ChEBI" id="CHEBI:15377"/>
        <dbReference type="ChEBI" id="CHEBI:35247"/>
        <dbReference type="ChEBI" id="CHEBI:43474"/>
        <dbReference type="ChEBI" id="CHEBI:58680"/>
        <dbReference type="EC" id="3.1.3.3"/>
    </reaction>
</comment>
<dbReference type="InterPro" id="IPR050582">
    <property type="entry name" value="HAD-like_SerB"/>
</dbReference>
<dbReference type="GO" id="GO:0005737">
    <property type="term" value="C:cytoplasm"/>
    <property type="evidence" value="ECO:0007669"/>
    <property type="project" value="TreeGrafter"/>
</dbReference>
<keyword evidence="6" id="KW-0028">Amino-acid biosynthesis</keyword>
<comment type="caution">
    <text evidence="15">The sequence shown here is derived from an EMBL/GenBank/DDBJ whole genome shotgun (WGS) entry which is preliminary data.</text>
</comment>
<feature type="active site" description="Proton donor" evidence="14">
    <location>
        <position position="206"/>
    </location>
</feature>
<dbReference type="PANTHER" id="PTHR43344">
    <property type="entry name" value="PHOSPHOSERINE PHOSPHATASE"/>
    <property type="match status" value="1"/>
</dbReference>
<protein>
    <recommendedName>
        <fullName evidence="5">Phosphoserine phosphatase</fullName>
        <ecNumber evidence="4">3.1.3.3</ecNumber>
    </recommendedName>
    <alternativeName>
        <fullName evidence="11">O-phosphoserine phosphohydrolase</fullName>
    </alternativeName>
</protein>
<accession>A0A1T0CD50</accession>
<dbReference type="GO" id="GO:0006564">
    <property type="term" value="P:L-serine biosynthetic process"/>
    <property type="evidence" value="ECO:0007669"/>
    <property type="project" value="UniProtKB-KW"/>
</dbReference>
<comment type="similarity">
    <text evidence="3">Belongs to the HAD-like hydrolase superfamily. SerB family.</text>
</comment>
<gene>
    <name evidence="15" type="ORF">B0682_07635</name>
</gene>
<proteinExistence type="inferred from homology"/>
<evidence type="ECO:0000256" key="3">
    <source>
        <dbReference type="ARBA" id="ARBA00009184"/>
    </source>
</evidence>
<keyword evidence="7" id="KW-0479">Metal-binding</keyword>
<evidence type="ECO:0000256" key="7">
    <source>
        <dbReference type="ARBA" id="ARBA00022723"/>
    </source>
</evidence>
<dbReference type="EMBL" id="MUYT01000009">
    <property type="protein sequence ID" value="OOS20275.1"/>
    <property type="molecule type" value="Genomic_DNA"/>
</dbReference>
<keyword evidence="16" id="KW-1185">Reference proteome</keyword>
<evidence type="ECO:0000256" key="5">
    <source>
        <dbReference type="ARBA" id="ARBA00015196"/>
    </source>
</evidence>
<evidence type="ECO:0000256" key="8">
    <source>
        <dbReference type="ARBA" id="ARBA00022801"/>
    </source>
</evidence>
<dbReference type="InterPro" id="IPR004469">
    <property type="entry name" value="PSP"/>
</dbReference>
<evidence type="ECO:0000256" key="10">
    <source>
        <dbReference type="ARBA" id="ARBA00023299"/>
    </source>
</evidence>
<dbReference type="GO" id="GO:0000287">
    <property type="term" value="F:magnesium ion binding"/>
    <property type="evidence" value="ECO:0007669"/>
    <property type="project" value="TreeGrafter"/>
</dbReference>
<feature type="active site" description="Nucleophile" evidence="14">
    <location>
        <position position="204"/>
    </location>
</feature>
<organism evidence="15 16">
    <name type="scientific">Lwoffella lincolnii</name>
    <dbReference type="NCBI Taxonomy" id="90241"/>
    <lineage>
        <taxon>Bacteria</taxon>
        <taxon>Pseudomonadati</taxon>
        <taxon>Pseudomonadota</taxon>
        <taxon>Gammaproteobacteria</taxon>
        <taxon>Moraxellales</taxon>
        <taxon>Moraxellaceae</taxon>
        <taxon>Lwoffella</taxon>
    </lineage>
</organism>
<keyword evidence="10" id="KW-0718">Serine biosynthesis</keyword>
<dbReference type="InterPro" id="IPR023214">
    <property type="entry name" value="HAD_sf"/>
</dbReference>
<keyword evidence="9" id="KW-0460">Magnesium</keyword>
<dbReference type="Gene3D" id="3.40.50.1000">
    <property type="entry name" value="HAD superfamily/HAD-like"/>
    <property type="match status" value="1"/>
</dbReference>
<keyword evidence="8" id="KW-0378">Hydrolase</keyword>
<dbReference type="NCBIfam" id="TIGR00338">
    <property type="entry name" value="serB"/>
    <property type="match status" value="1"/>
</dbReference>
<comment type="pathway">
    <text evidence="2">Amino-acid biosynthesis; L-serine biosynthesis; L-serine from 3-phospho-D-glycerate: step 3/3.</text>
</comment>
<dbReference type="InterPro" id="IPR036412">
    <property type="entry name" value="HAD-like_sf"/>
</dbReference>
<dbReference type="SFLD" id="SFLDF00029">
    <property type="entry name" value="phosphoserine_phosphatase"/>
    <property type="match status" value="1"/>
</dbReference>
<evidence type="ECO:0000256" key="11">
    <source>
        <dbReference type="ARBA" id="ARBA00031693"/>
    </source>
</evidence>
<evidence type="ECO:0000313" key="15">
    <source>
        <dbReference type="EMBL" id="OOS20275.1"/>
    </source>
</evidence>
<evidence type="ECO:0000256" key="1">
    <source>
        <dbReference type="ARBA" id="ARBA00001946"/>
    </source>
</evidence>
<comment type="catalytic activity">
    <reaction evidence="12">
        <text>O-phospho-L-serine + H2O = L-serine + phosphate</text>
        <dbReference type="Rhea" id="RHEA:21208"/>
        <dbReference type="ChEBI" id="CHEBI:15377"/>
        <dbReference type="ChEBI" id="CHEBI:33384"/>
        <dbReference type="ChEBI" id="CHEBI:43474"/>
        <dbReference type="ChEBI" id="CHEBI:57524"/>
        <dbReference type="EC" id="3.1.3.3"/>
    </reaction>
</comment>
<dbReference type="STRING" id="90241.B0682_07635"/>
<reference evidence="15 16" key="1">
    <citation type="submission" date="2017-02" db="EMBL/GenBank/DDBJ databases">
        <title>Draft genome sequence of Moraxella lincolnii CCUG 9405T type strain.</title>
        <authorList>
            <person name="Salva-Serra F."/>
            <person name="Engstrom-Jakobsson H."/>
            <person name="Thorell K."/>
            <person name="Jaen-Luchoro D."/>
            <person name="Gonzales-Siles L."/>
            <person name="Karlsson R."/>
            <person name="Yazdan S."/>
            <person name="Boulund F."/>
            <person name="Johnning A."/>
            <person name="Engstrand L."/>
            <person name="Kristiansson E."/>
            <person name="Moore E."/>
        </authorList>
    </citation>
    <scope>NUCLEOTIDE SEQUENCE [LARGE SCALE GENOMIC DNA]</scope>
    <source>
        <strain evidence="15 16">CCUG 9405</strain>
    </source>
</reference>
<dbReference type="SUPFAM" id="SSF56784">
    <property type="entry name" value="HAD-like"/>
    <property type="match status" value="1"/>
</dbReference>
<evidence type="ECO:0000256" key="12">
    <source>
        <dbReference type="ARBA" id="ARBA00048138"/>
    </source>
</evidence>
<dbReference type="AlphaFoldDB" id="A0A1T0CD50"/>
<name>A0A1T0CD50_9GAMM</name>
<dbReference type="UniPathway" id="UPA00135">
    <property type="reaction ID" value="UER00198"/>
</dbReference>